<dbReference type="Proteomes" id="UP000523079">
    <property type="component" value="Unassembled WGS sequence"/>
</dbReference>
<dbReference type="AlphaFoldDB" id="A0A7W3IR61"/>
<organism evidence="3 4">
    <name type="scientific">Microlunatus kandeliicorticis</name>
    <dbReference type="NCBI Taxonomy" id="1759536"/>
    <lineage>
        <taxon>Bacteria</taxon>
        <taxon>Bacillati</taxon>
        <taxon>Actinomycetota</taxon>
        <taxon>Actinomycetes</taxon>
        <taxon>Propionibacteriales</taxon>
        <taxon>Propionibacteriaceae</taxon>
        <taxon>Microlunatus</taxon>
    </lineage>
</organism>
<comment type="caution">
    <text evidence="3">The sequence shown here is derived from an EMBL/GenBank/DDBJ whole genome shotgun (WGS) entry which is preliminary data.</text>
</comment>
<name>A0A7W3IR61_9ACTN</name>
<evidence type="ECO:0000313" key="3">
    <source>
        <dbReference type="EMBL" id="MBA8793685.1"/>
    </source>
</evidence>
<accession>A0A7W3IR61</accession>
<keyword evidence="2" id="KW-0812">Transmembrane</keyword>
<dbReference type="RefSeq" id="WP_182559270.1">
    <property type="nucleotide sequence ID" value="NZ_JACGWT010000002.1"/>
</dbReference>
<evidence type="ECO:0000256" key="2">
    <source>
        <dbReference type="SAM" id="Phobius"/>
    </source>
</evidence>
<reference evidence="3 4" key="1">
    <citation type="submission" date="2020-07" db="EMBL/GenBank/DDBJ databases">
        <title>Sequencing the genomes of 1000 actinobacteria strains.</title>
        <authorList>
            <person name="Klenk H.-P."/>
        </authorList>
    </citation>
    <scope>NUCLEOTIDE SEQUENCE [LARGE SCALE GENOMIC DNA]</scope>
    <source>
        <strain evidence="3 4">DSM 100723</strain>
    </source>
</reference>
<protein>
    <submittedName>
        <fullName evidence="3">Uncharacterized protein</fullName>
    </submittedName>
</protein>
<keyword evidence="2" id="KW-1133">Transmembrane helix</keyword>
<gene>
    <name evidence="3" type="ORF">FHX74_001290</name>
</gene>
<evidence type="ECO:0000313" key="4">
    <source>
        <dbReference type="Proteomes" id="UP000523079"/>
    </source>
</evidence>
<keyword evidence="4" id="KW-1185">Reference proteome</keyword>
<keyword evidence="2" id="KW-0472">Membrane</keyword>
<proteinExistence type="predicted"/>
<evidence type="ECO:0000256" key="1">
    <source>
        <dbReference type="SAM" id="MobiDB-lite"/>
    </source>
</evidence>
<dbReference type="EMBL" id="JACGWT010000002">
    <property type="protein sequence ID" value="MBA8793685.1"/>
    <property type="molecule type" value="Genomic_DNA"/>
</dbReference>
<feature type="region of interest" description="Disordered" evidence="1">
    <location>
        <begin position="175"/>
        <end position="202"/>
    </location>
</feature>
<feature type="transmembrane region" description="Helical" evidence="2">
    <location>
        <begin position="558"/>
        <end position="580"/>
    </location>
</feature>
<sequence>MTGTVPARSATPELRTVVCAQWRYTWAERRLDGRGAGFGVVVRSVDWPAGLEPGQADGTVTGARAGLDLADLLTHLSAAARRGPDEHAVPLVAHRRVGGGSLLVAKRAVGTDGAGRPGNYCVHALYDPTGTLGSLDLPALVDGGVFRLERDVDVDPDGEADAVRVAAPVRWRVEPAPEIDGDAGSDDATGPHGPWGSGPLRPDRYEDWPQLLAGLTRRLPADLVNRLEVDATDDREGGARPGAIDDAVARFADAVELGITDHDVWWQRLSRPVPDWEREAERFVMMTQPVSKVADGWLWARWDEATARGRTLVTNELLRRPRLAADADAVTELRRRRPLLDAMIDTAPRGTARTRTAAARWVGAAGDDQDVVDLAAALLPTDTGLPTQLRPRLQTLEPDRLPLPLARTVAEQLDGAEPMAAAWRRWCLSLHLARQPTCAHAEQLVRSSPDDELIAALRARPAGASVDTAWDQLADAVPTTRAAALFARSDPETAEALLRRPLDAAVTAPAGPGDTVGSAGPLRWIPQLARTLDWADWPAGLLLRLAGSEQALRRQRRALLIAVAVLLVAVVVLAVLLAVLPGPTAPR</sequence>